<accession>A0A329S7S1</accession>
<dbReference type="EMBL" id="RCMK01001102">
    <property type="protein sequence ID" value="KAG2902048.1"/>
    <property type="molecule type" value="Genomic_DNA"/>
</dbReference>
<dbReference type="Proteomes" id="UP000760860">
    <property type="component" value="Unassembled WGS sequence"/>
</dbReference>
<keyword evidence="5" id="KW-1185">Reference proteome</keyword>
<evidence type="ECO:0000313" key="1">
    <source>
        <dbReference type="EMBL" id="KAG2890814.1"/>
    </source>
</evidence>
<reference evidence="4 5" key="1">
    <citation type="submission" date="2018-01" db="EMBL/GenBank/DDBJ databases">
        <title>Draft genome of the strawberry crown rot pathogen Phytophthora cactorum.</title>
        <authorList>
            <person name="Armitage A.D."/>
            <person name="Lysoe E."/>
            <person name="Nellist C.F."/>
            <person name="Harrison R.J."/>
            <person name="Brurberg M.B."/>
        </authorList>
    </citation>
    <scope>NUCLEOTIDE SEQUENCE [LARGE SCALE GENOMIC DNA]</scope>
    <source>
        <strain evidence="4 5">10300</strain>
    </source>
</reference>
<proteinExistence type="predicted"/>
<comment type="caution">
    <text evidence="4">The sequence shown here is derived from an EMBL/GenBank/DDBJ whole genome shotgun (WGS) entry which is preliminary data.</text>
</comment>
<evidence type="ECO:0000313" key="3">
    <source>
        <dbReference type="EMBL" id="KAG3210343.1"/>
    </source>
</evidence>
<protein>
    <submittedName>
        <fullName evidence="4">Uncharacterized protein</fullName>
    </submittedName>
</protein>
<dbReference type="AlphaFoldDB" id="A0A329S7S1"/>
<dbReference type="Proteomes" id="UP000251314">
    <property type="component" value="Unassembled WGS sequence"/>
</dbReference>
<dbReference type="VEuPathDB" id="FungiDB:PC110_g11686"/>
<organism evidence="4 5">
    <name type="scientific">Phytophthora cactorum</name>
    <dbReference type="NCBI Taxonomy" id="29920"/>
    <lineage>
        <taxon>Eukaryota</taxon>
        <taxon>Sar</taxon>
        <taxon>Stramenopiles</taxon>
        <taxon>Oomycota</taxon>
        <taxon>Peronosporomycetes</taxon>
        <taxon>Peronosporales</taxon>
        <taxon>Peronosporaceae</taxon>
        <taxon>Phytophthora</taxon>
    </lineage>
</organism>
<evidence type="ECO:0000313" key="2">
    <source>
        <dbReference type="EMBL" id="KAG2902048.1"/>
    </source>
</evidence>
<dbReference type="EMBL" id="MJFZ01000299">
    <property type="protein sequence ID" value="RAW31966.1"/>
    <property type="molecule type" value="Genomic_DNA"/>
</dbReference>
<dbReference type="EMBL" id="RCMI01001097">
    <property type="protein sequence ID" value="KAG2890814.1"/>
    <property type="molecule type" value="Genomic_DNA"/>
</dbReference>
<dbReference type="EMBL" id="RCMV01001107">
    <property type="protein sequence ID" value="KAG3210343.1"/>
    <property type="molecule type" value="Genomic_DNA"/>
</dbReference>
<name>A0A329S7S1_9STRA</name>
<evidence type="ECO:0000313" key="5">
    <source>
        <dbReference type="Proteomes" id="UP000251314"/>
    </source>
</evidence>
<dbReference type="OrthoDB" id="128535at2759"/>
<dbReference type="Proteomes" id="UP000736787">
    <property type="component" value="Unassembled WGS sequence"/>
</dbReference>
<reference evidence="1" key="2">
    <citation type="submission" date="2018-10" db="EMBL/GenBank/DDBJ databases">
        <title>Effector identification in a new, highly contiguous assembly of the strawberry crown rot pathogen Phytophthora cactorum.</title>
        <authorList>
            <person name="Armitage A.D."/>
            <person name="Nellist C.F."/>
            <person name="Bates H."/>
            <person name="Vickerstaff R.J."/>
            <person name="Harrison R.J."/>
        </authorList>
    </citation>
    <scope>NUCLEOTIDE SEQUENCE</scope>
    <source>
        <strain evidence="1">4032</strain>
        <strain evidence="2">4040</strain>
        <strain evidence="3">P421</strain>
    </source>
</reference>
<dbReference type="Proteomes" id="UP000774804">
    <property type="component" value="Unassembled WGS sequence"/>
</dbReference>
<evidence type="ECO:0000313" key="4">
    <source>
        <dbReference type="EMBL" id="RAW31966.1"/>
    </source>
</evidence>
<sequence>MDAKTLASGLVRARLAELDNMRTKLEKIITHLEAILRIQVQCETTIEENEARGYALAEGLEGDRMDQGSMLSFDVLLEMAINTLKR</sequence>
<gene>
    <name evidence="4" type="ORF">PC110_g11686</name>
    <name evidence="1" type="ORF">PC115_g19388</name>
    <name evidence="2" type="ORF">PC117_g21581</name>
    <name evidence="3" type="ORF">PC129_g18660</name>
</gene>